<feature type="compositionally biased region" description="Polar residues" evidence="1">
    <location>
        <begin position="62"/>
        <end position="80"/>
    </location>
</feature>
<dbReference type="AlphaFoldDB" id="A0A6A4HJ00"/>
<feature type="compositionally biased region" description="Low complexity" evidence="1">
    <location>
        <begin position="178"/>
        <end position="192"/>
    </location>
</feature>
<evidence type="ECO:0000313" key="2">
    <source>
        <dbReference type="EMBL" id="KAE9397428.1"/>
    </source>
</evidence>
<organism evidence="2 3">
    <name type="scientific">Gymnopus androsaceus JB14</name>
    <dbReference type="NCBI Taxonomy" id="1447944"/>
    <lineage>
        <taxon>Eukaryota</taxon>
        <taxon>Fungi</taxon>
        <taxon>Dikarya</taxon>
        <taxon>Basidiomycota</taxon>
        <taxon>Agaricomycotina</taxon>
        <taxon>Agaricomycetes</taxon>
        <taxon>Agaricomycetidae</taxon>
        <taxon>Agaricales</taxon>
        <taxon>Marasmiineae</taxon>
        <taxon>Omphalotaceae</taxon>
        <taxon>Gymnopus</taxon>
    </lineage>
</organism>
<accession>A0A6A4HJ00</accession>
<name>A0A6A4HJ00_9AGAR</name>
<reference evidence="2" key="1">
    <citation type="journal article" date="2019" name="Environ. Microbiol.">
        <title>Fungal ecological strategies reflected in gene transcription - a case study of two litter decomposers.</title>
        <authorList>
            <person name="Barbi F."/>
            <person name="Kohler A."/>
            <person name="Barry K."/>
            <person name="Baskaran P."/>
            <person name="Daum C."/>
            <person name="Fauchery L."/>
            <person name="Ihrmark K."/>
            <person name="Kuo A."/>
            <person name="LaButti K."/>
            <person name="Lipzen A."/>
            <person name="Morin E."/>
            <person name="Grigoriev I.V."/>
            <person name="Henrissat B."/>
            <person name="Lindahl B."/>
            <person name="Martin F."/>
        </authorList>
    </citation>
    <scope>NUCLEOTIDE SEQUENCE</scope>
    <source>
        <strain evidence="2">JB14</strain>
    </source>
</reference>
<feature type="region of interest" description="Disordered" evidence="1">
    <location>
        <begin position="1"/>
        <end position="192"/>
    </location>
</feature>
<evidence type="ECO:0000256" key="1">
    <source>
        <dbReference type="SAM" id="MobiDB-lite"/>
    </source>
</evidence>
<sequence length="333" mass="34840">MTTPVVDSEDTIKSEAIINEADSNGTEDAASSVKEPKERAPKPTGLGSLTGLGGLFWPWRGSTPNQDHLDSPKSTVEDPNSSGSGSGGSSDSTLKAPRSVSLDTRASPRWSPSGSGNASPGAKKLPASATVEVLSIIPPVPSPTSTSRRFPISPASIPFPSTSSPKLQSARERERIPSTSSLSSNSSIESMDSMMDVPVLERSASLSSVSTDGDGELAELADILHSQASVNLPSELHFGDHAWMETELTPVPNEMRAPWSGDFKYSPPRDDVNPEVGFFDKSGPGAGGVGVAAPEKPLDADPLYKAFVQQWCFAGAGNRSPAPTNNRNGLQVS</sequence>
<dbReference type="Proteomes" id="UP000799118">
    <property type="component" value="Unassembled WGS sequence"/>
</dbReference>
<feature type="compositionally biased region" description="Low complexity" evidence="1">
    <location>
        <begin position="111"/>
        <end position="122"/>
    </location>
</feature>
<dbReference type="EMBL" id="ML769497">
    <property type="protein sequence ID" value="KAE9397428.1"/>
    <property type="molecule type" value="Genomic_DNA"/>
</dbReference>
<gene>
    <name evidence="2" type="ORF">BT96DRAFT_72373</name>
</gene>
<feature type="compositionally biased region" description="Low complexity" evidence="1">
    <location>
        <begin position="143"/>
        <end position="165"/>
    </location>
</feature>
<protein>
    <submittedName>
        <fullName evidence="2">Uncharacterized protein</fullName>
    </submittedName>
</protein>
<evidence type="ECO:0000313" key="3">
    <source>
        <dbReference type="Proteomes" id="UP000799118"/>
    </source>
</evidence>
<proteinExistence type="predicted"/>
<keyword evidence="3" id="KW-1185">Reference proteome</keyword>
<dbReference type="OrthoDB" id="1881at2759"/>